<dbReference type="InterPro" id="IPR009057">
    <property type="entry name" value="Homeodomain-like_sf"/>
</dbReference>
<feature type="region of interest" description="Disordered" evidence="7">
    <location>
        <begin position="460"/>
        <end position="499"/>
    </location>
</feature>
<keyword evidence="5" id="KW-0804">Transcription</keyword>
<keyword evidence="6" id="KW-0539">Nucleus</keyword>
<dbReference type="PANTHER" id="PTHR45614:SF25">
    <property type="entry name" value="MYB PROTEIN"/>
    <property type="match status" value="1"/>
</dbReference>
<dbReference type="CDD" id="cd00167">
    <property type="entry name" value="SANT"/>
    <property type="match status" value="3"/>
</dbReference>
<dbReference type="EMBL" id="HBUE01150628">
    <property type="protein sequence ID" value="CAG6504950.1"/>
    <property type="molecule type" value="Transcribed_RNA"/>
</dbReference>
<feature type="compositionally biased region" description="Basic and acidic residues" evidence="7">
    <location>
        <begin position="169"/>
        <end position="178"/>
    </location>
</feature>
<feature type="compositionally biased region" description="Low complexity" evidence="7">
    <location>
        <begin position="372"/>
        <end position="385"/>
    </location>
</feature>
<dbReference type="GO" id="GO:0005634">
    <property type="term" value="C:nucleus"/>
    <property type="evidence" value="ECO:0007669"/>
    <property type="project" value="UniProtKB-SubCell"/>
</dbReference>
<feature type="domain" description="HTH myb-type" evidence="9">
    <location>
        <begin position="121"/>
        <end position="171"/>
    </location>
</feature>
<dbReference type="SMART" id="SM00717">
    <property type="entry name" value="SANT"/>
    <property type="match status" value="3"/>
</dbReference>
<sequence>MDTSEDDVSDHSQGDKSSKTRWTKHEDAALKSLVEQYGERWDAIAKFLKDRTDIQCQQRWTKVVNPDLIKGPWTKEEDDKVVELVTKYGPKKWTLIARHLRGRIGKQCRERWHNHLNPNIKKTAWTEEEDNIIYQAHLQWGNQWAKIAKLLPGRTDNAIKNHWNSTMRRKYEGPEATRRKPKTQSSSSASQQQVPSQNSSSVAGGAGQNSLRNIICNNRKKAASIESGNEDSNDAGPVAVSTEQGDFLISPLPNSTSEKQFVIAPLYATGKTTTGGAFVNAKVVVNNNNIIRGGGVTGSNGTGNGPSQQPYTNVDFNDLLSSSDGDGKDRKFKINTPSILRRKRKFRDENEMNDLQQQLLFAHQQQRQQQLLQATTSVASGAAAANHHQPPTSASINSQDLPGPERHLLSPTVTPIKPLPFSPSQFLNSPSLNVSFDQLPASTPVKKACIKTNDTSLLSTPIPLKESGTSSKLSEEDGKGPAKTPAKGVKIEPRTPTPFKNAMAELGKRRSEVYIPPSPARLGEDIAEIMNSEQAKESSGAVDPNRTITNGSRPDPAKVAQSPRAKRSAFTQNWENSDMSFFAETPSKSLISDSGVIFSPPSILRETLSDSDLLLDGGGGILDAAGGGQNVPAKPAEPVQILDPKWEKYACGKTRDQLFMTQQAHNCLKKTSLQPRSLNFYK</sequence>
<evidence type="ECO:0000313" key="10">
    <source>
        <dbReference type="EMBL" id="CAG6504950.1"/>
    </source>
</evidence>
<evidence type="ECO:0000256" key="6">
    <source>
        <dbReference type="ARBA" id="ARBA00023242"/>
    </source>
</evidence>
<dbReference type="InterPro" id="IPR017930">
    <property type="entry name" value="Myb_dom"/>
</dbReference>
<feature type="domain" description="HTH myb-type" evidence="9">
    <location>
        <begin position="65"/>
        <end position="120"/>
    </location>
</feature>
<reference evidence="10" key="1">
    <citation type="submission" date="2021-05" db="EMBL/GenBank/DDBJ databases">
        <authorList>
            <person name="Alioto T."/>
            <person name="Alioto T."/>
            <person name="Gomez Garrido J."/>
        </authorList>
    </citation>
    <scope>NUCLEOTIDE SEQUENCE</scope>
</reference>
<dbReference type="InterPro" id="IPR001005">
    <property type="entry name" value="SANT/Myb"/>
</dbReference>
<evidence type="ECO:0000256" key="4">
    <source>
        <dbReference type="ARBA" id="ARBA00023125"/>
    </source>
</evidence>
<keyword evidence="4" id="KW-0238">DNA-binding</keyword>
<dbReference type="FunFam" id="1.10.10.60:FF:000016">
    <property type="entry name" value="Transcriptional activator Myb isoform A"/>
    <property type="match status" value="1"/>
</dbReference>
<feature type="region of interest" description="Disordered" evidence="7">
    <location>
        <begin position="157"/>
        <end position="208"/>
    </location>
</feature>
<organism evidence="10">
    <name type="scientific">Culex pipiens</name>
    <name type="common">House mosquito</name>
    <dbReference type="NCBI Taxonomy" id="7175"/>
    <lineage>
        <taxon>Eukaryota</taxon>
        <taxon>Metazoa</taxon>
        <taxon>Ecdysozoa</taxon>
        <taxon>Arthropoda</taxon>
        <taxon>Hexapoda</taxon>
        <taxon>Insecta</taxon>
        <taxon>Pterygota</taxon>
        <taxon>Neoptera</taxon>
        <taxon>Endopterygota</taxon>
        <taxon>Diptera</taxon>
        <taxon>Nematocera</taxon>
        <taxon>Culicoidea</taxon>
        <taxon>Culicidae</taxon>
        <taxon>Culicinae</taxon>
        <taxon>Culicini</taxon>
        <taxon>Culex</taxon>
        <taxon>Culex</taxon>
    </lineage>
</organism>
<feature type="domain" description="Myb-like" evidence="8">
    <location>
        <begin position="14"/>
        <end position="64"/>
    </location>
</feature>
<keyword evidence="3" id="KW-0805">Transcription regulation</keyword>
<feature type="region of interest" description="Disordered" evidence="7">
    <location>
        <begin position="372"/>
        <end position="407"/>
    </location>
</feature>
<dbReference type="PROSITE" id="PS50090">
    <property type="entry name" value="MYB_LIKE"/>
    <property type="match status" value="3"/>
</dbReference>
<feature type="compositionally biased region" description="Polar residues" evidence="7">
    <location>
        <begin position="389"/>
        <end position="400"/>
    </location>
</feature>
<dbReference type="InterPro" id="IPR050560">
    <property type="entry name" value="MYB_TF"/>
</dbReference>
<dbReference type="Pfam" id="PF00249">
    <property type="entry name" value="Myb_DNA-binding"/>
    <property type="match status" value="1"/>
</dbReference>
<dbReference type="AlphaFoldDB" id="A0A8D8D2L1"/>
<feature type="domain" description="Myb-like" evidence="8">
    <location>
        <begin position="117"/>
        <end position="167"/>
    </location>
</feature>
<dbReference type="GO" id="GO:0000981">
    <property type="term" value="F:DNA-binding transcription factor activity, RNA polymerase II-specific"/>
    <property type="evidence" value="ECO:0007669"/>
    <property type="project" value="TreeGrafter"/>
</dbReference>
<feature type="region of interest" description="Disordered" evidence="7">
    <location>
        <begin position="1"/>
        <end position="23"/>
    </location>
</feature>
<feature type="region of interest" description="Disordered" evidence="7">
    <location>
        <begin position="533"/>
        <end position="566"/>
    </location>
</feature>
<proteinExistence type="predicted"/>
<evidence type="ECO:0000256" key="3">
    <source>
        <dbReference type="ARBA" id="ARBA00023015"/>
    </source>
</evidence>
<dbReference type="PROSITE" id="PS51294">
    <property type="entry name" value="HTH_MYB"/>
    <property type="match status" value="3"/>
</dbReference>
<feature type="domain" description="Myb-like" evidence="8">
    <location>
        <begin position="65"/>
        <end position="116"/>
    </location>
</feature>
<evidence type="ECO:0000256" key="5">
    <source>
        <dbReference type="ARBA" id="ARBA00023163"/>
    </source>
</evidence>
<dbReference type="EMBL" id="HBUE01255602">
    <property type="protein sequence ID" value="CAG6556240.1"/>
    <property type="molecule type" value="Transcribed_RNA"/>
</dbReference>
<evidence type="ECO:0000256" key="2">
    <source>
        <dbReference type="ARBA" id="ARBA00022737"/>
    </source>
</evidence>
<dbReference type="InterPro" id="IPR015395">
    <property type="entry name" value="C-myb_C"/>
</dbReference>
<evidence type="ECO:0000259" key="8">
    <source>
        <dbReference type="PROSITE" id="PS50090"/>
    </source>
</evidence>
<keyword evidence="2" id="KW-0677">Repeat</keyword>
<name>A0A8D8D2L1_CULPI</name>
<feature type="domain" description="HTH myb-type" evidence="9">
    <location>
        <begin position="19"/>
        <end position="64"/>
    </location>
</feature>
<dbReference type="Gene3D" id="1.10.10.60">
    <property type="entry name" value="Homeodomain-like"/>
    <property type="match status" value="3"/>
</dbReference>
<evidence type="ECO:0000259" key="9">
    <source>
        <dbReference type="PROSITE" id="PS51294"/>
    </source>
</evidence>
<dbReference type="Pfam" id="PF13921">
    <property type="entry name" value="Myb_DNA-bind_6"/>
    <property type="match status" value="1"/>
</dbReference>
<protein>
    <submittedName>
        <fullName evidence="10">Transcriptional activator Myb</fullName>
    </submittedName>
</protein>
<dbReference type="EMBL" id="HBUE01122995">
    <property type="protein sequence ID" value="CAG6493203.1"/>
    <property type="molecule type" value="Transcribed_RNA"/>
</dbReference>
<dbReference type="SUPFAM" id="SSF46689">
    <property type="entry name" value="Homeodomain-like"/>
    <property type="match status" value="2"/>
</dbReference>
<feature type="compositionally biased region" description="Low complexity" evidence="7">
    <location>
        <begin position="184"/>
        <end position="201"/>
    </location>
</feature>
<accession>A0A8D8D2L1</accession>
<dbReference type="PANTHER" id="PTHR45614">
    <property type="entry name" value="MYB PROTEIN-RELATED"/>
    <property type="match status" value="1"/>
</dbReference>
<dbReference type="GO" id="GO:0000978">
    <property type="term" value="F:RNA polymerase II cis-regulatory region sequence-specific DNA binding"/>
    <property type="evidence" value="ECO:0007669"/>
    <property type="project" value="TreeGrafter"/>
</dbReference>
<evidence type="ECO:0000256" key="7">
    <source>
        <dbReference type="SAM" id="MobiDB-lite"/>
    </source>
</evidence>
<comment type="subcellular location">
    <subcellularLocation>
        <location evidence="1">Nucleus</location>
    </subcellularLocation>
</comment>
<dbReference type="Pfam" id="PF09316">
    <property type="entry name" value="Cmyb_C"/>
    <property type="match status" value="1"/>
</dbReference>
<dbReference type="FunFam" id="1.10.10.60:FF:000010">
    <property type="entry name" value="Transcriptional activator Myb isoform A"/>
    <property type="match status" value="1"/>
</dbReference>
<feature type="compositionally biased region" description="Basic and acidic residues" evidence="7">
    <location>
        <begin position="9"/>
        <end position="23"/>
    </location>
</feature>
<evidence type="ECO:0000256" key="1">
    <source>
        <dbReference type="ARBA" id="ARBA00004123"/>
    </source>
</evidence>